<name>A0A150XYM0_9BACT</name>
<organism evidence="1 2">
    <name type="scientific">Roseivirga echinicomitans</name>
    <dbReference type="NCBI Taxonomy" id="296218"/>
    <lineage>
        <taxon>Bacteria</taxon>
        <taxon>Pseudomonadati</taxon>
        <taxon>Bacteroidota</taxon>
        <taxon>Cytophagia</taxon>
        <taxon>Cytophagales</taxon>
        <taxon>Roseivirgaceae</taxon>
        <taxon>Roseivirga</taxon>
    </lineage>
</organism>
<dbReference type="PROSITE" id="PS51257">
    <property type="entry name" value="PROKAR_LIPOPROTEIN"/>
    <property type="match status" value="1"/>
</dbReference>
<dbReference type="Proteomes" id="UP000075615">
    <property type="component" value="Unassembled WGS sequence"/>
</dbReference>
<evidence type="ECO:0000313" key="1">
    <source>
        <dbReference type="EMBL" id="KYG83801.1"/>
    </source>
</evidence>
<evidence type="ECO:0008006" key="3">
    <source>
        <dbReference type="Google" id="ProtNLM"/>
    </source>
</evidence>
<comment type="caution">
    <text evidence="1">The sequence shown here is derived from an EMBL/GenBank/DDBJ whole genome shotgun (WGS) entry which is preliminary data.</text>
</comment>
<dbReference type="RefSeq" id="WP_068411239.1">
    <property type="nucleotide sequence ID" value="NZ_LRDB01000001.1"/>
</dbReference>
<evidence type="ECO:0000313" key="2">
    <source>
        <dbReference type="Proteomes" id="UP000075615"/>
    </source>
</evidence>
<proteinExistence type="predicted"/>
<accession>A0A150XYM0</accession>
<dbReference type="STRING" id="296218.AWN68_03060"/>
<gene>
    <name evidence="1" type="ORF">AWN68_03060</name>
</gene>
<dbReference type="OrthoDB" id="817351at2"/>
<dbReference type="EMBL" id="LRDB01000001">
    <property type="protein sequence ID" value="KYG83801.1"/>
    <property type="molecule type" value="Genomic_DNA"/>
</dbReference>
<protein>
    <recommendedName>
        <fullName evidence="3">DUF4221 domain-containing protein</fullName>
    </recommendedName>
</protein>
<dbReference type="AlphaFoldDB" id="A0A150XYM0"/>
<sequence length="387" mass="44840">MNKFHKNYFSFFTAVFFALFLVSCNGDKQPATFDIPDADFTVEAIKTGMLKIPLDSMSSNKPVAFQAYNKKGTDYFTFLNHFNNSIYYYNLKTQTYDSIQQFPEQGPNGLGKFDSTIEYEFLGDSIMFYSRSTLQITIVNNKKDVVFKYNFGKEGKTAPYGMTRGWAFRTSTGFNFSSVAQTPYIKLINLPDSLEFDFSLKTLEVKKKHSPLPTAYKGEMWMLEQLRYHRAENEKYRAYSYPIDPYVQIRKPDGSFISKYFGSKIVKPIVPIASIQIAMDMETSGKYYFGQGRYGQIYYDPYRKVFLRAGYSGMNENEIDINNPFGDTTTFDKVFVIGDDELNVKGELKNNRMVESFVFFQKNGIYVLVDTDDEDHLTFDIYDIVER</sequence>
<reference evidence="1 2" key="1">
    <citation type="submission" date="2016-01" db="EMBL/GenBank/DDBJ databases">
        <title>Genome sequencing of Roseivirga echinicomitans KMM 6058.</title>
        <authorList>
            <person name="Selvaratnam C."/>
            <person name="Thevarajoo S."/>
            <person name="Goh K.M."/>
            <person name="Ee R."/>
            <person name="Chan K.-G."/>
            <person name="Chong C.S."/>
        </authorList>
    </citation>
    <scope>NUCLEOTIDE SEQUENCE [LARGE SCALE GENOMIC DNA]</scope>
    <source>
        <strain evidence="1 2">KMM 6058</strain>
    </source>
</reference>
<dbReference type="Pfam" id="PF13970">
    <property type="entry name" value="DUF4221"/>
    <property type="match status" value="1"/>
</dbReference>
<dbReference type="InterPro" id="IPR025316">
    <property type="entry name" value="DUF4221"/>
</dbReference>
<keyword evidence="2" id="KW-1185">Reference proteome</keyword>